<proteinExistence type="predicted"/>
<dbReference type="GO" id="GO:0016491">
    <property type="term" value="F:oxidoreductase activity"/>
    <property type="evidence" value="ECO:0007669"/>
    <property type="project" value="InterPro"/>
</dbReference>
<dbReference type="Gene3D" id="3.20.20.100">
    <property type="entry name" value="NADP-dependent oxidoreductase domain"/>
    <property type="match status" value="1"/>
</dbReference>
<dbReference type="PRINTS" id="PR00069">
    <property type="entry name" value="ALDKETRDTASE"/>
</dbReference>
<dbReference type="OrthoDB" id="9768793at2"/>
<reference evidence="2 3" key="1">
    <citation type="submission" date="2019-03" db="EMBL/GenBank/DDBJ databases">
        <title>Arthrobacter sp. nov., an bacterium isolated from biocrust in Mu Us Desert.</title>
        <authorList>
            <person name="Lixiong L."/>
        </authorList>
    </citation>
    <scope>NUCLEOTIDE SEQUENCE [LARGE SCALE GENOMIC DNA]</scope>
    <source>
        <strain evidence="2 3">SLN-3</strain>
    </source>
</reference>
<keyword evidence="3" id="KW-1185">Reference proteome</keyword>
<evidence type="ECO:0000313" key="2">
    <source>
        <dbReference type="EMBL" id="TDK28006.1"/>
    </source>
</evidence>
<dbReference type="InterPro" id="IPR036812">
    <property type="entry name" value="NAD(P)_OxRdtase_dom_sf"/>
</dbReference>
<accession>A0A4R5U2W8</accession>
<evidence type="ECO:0000313" key="3">
    <source>
        <dbReference type="Proteomes" id="UP000295411"/>
    </source>
</evidence>
<dbReference type="Pfam" id="PF00248">
    <property type="entry name" value="Aldo_ket_red"/>
    <property type="match status" value="1"/>
</dbReference>
<dbReference type="InterPro" id="IPR050523">
    <property type="entry name" value="AKR_Detox_Biosynth"/>
</dbReference>
<feature type="domain" description="NADP-dependent oxidoreductase" evidence="1">
    <location>
        <begin position="1"/>
        <end position="281"/>
    </location>
</feature>
<comment type="caution">
    <text evidence="2">The sequence shown here is derived from an EMBL/GenBank/DDBJ whole genome shotgun (WGS) entry which is preliminary data.</text>
</comment>
<dbReference type="PANTHER" id="PTHR43364">
    <property type="entry name" value="NADH-SPECIFIC METHYLGLYOXAL REDUCTASE-RELATED"/>
    <property type="match status" value="1"/>
</dbReference>
<dbReference type="SUPFAM" id="SSF51430">
    <property type="entry name" value="NAD(P)-linked oxidoreductase"/>
    <property type="match status" value="1"/>
</dbReference>
<dbReference type="AlphaFoldDB" id="A0A4R5U2W8"/>
<protein>
    <submittedName>
        <fullName evidence="2">Aldo/keto reductase</fullName>
    </submittedName>
</protein>
<evidence type="ECO:0000259" key="1">
    <source>
        <dbReference type="Pfam" id="PF00248"/>
    </source>
</evidence>
<dbReference type="GO" id="GO:0005829">
    <property type="term" value="C:cytosol"/>
    <property type="evidence" value="ECO:0007669"/>
    <property type="project" value="TreeGrafter"/>
</dbReference>
<dbReference type="InterPro" id="IPR020471">
    <property type="entry name" value="AKR"/>
</dbReference>
<sequence length="304" mass="33050">MGLGGNWTDEPYGESDIDQAETAIRAAAEAGITVFDHADIYRRGKSEAVFGEVIRRNPGLLNGATVQTKCGIVLPSGDRGGYYDLSGESVLAGLEGSLQRLQLEAVDILLLHRPDPLLDPRTLKPALHHLLQEGKIRALGVSNMSAAQMDYLQTELDIPIAVNQLEMSLSKRDWVESTVLVNHPAGAGTNFPHGTIEWCRRNGTRLQAWGALAQGLYSQPRESHTPAEGHATDLVRQLAAERSTSPEAIVLAWLLKHPARIEAVIGSTNPERIRASADASRQAELMTTSEWYALWTAARGTPLP</sequence>
<dbReference type="Proteomes" id="UP000295411">
    <property type="component" value="Unassembled WGS sequence"/>
</dbReference>
<dbReference type="InterPro" id="IPR023210">
    <property type="entry name" value="NADP_OxRdtase_dom"/>
</dbReference>
<dbReference type="PANTHER" id="PTHR43364:SF1">
    <property type="entry name" value="OXIDOREDUCTASE YDHF"/>
    <property type="match status" value="1"/>
</dbReference>
<name>A0A4R5U2W8_9MICC</name>
<organism evidence="2 3">
    <name type="scientific">Arthrobacter crusticola</name>
    <dbReference type="NCBI Taxonomy" id="2547960"/>
    <lineage>
        <taxon>Bacteria</taxon>
        <taxon>Bacillati</taxon>
        <taxon>Actinomycetota</taxon>
        <taxon>Actinomycetes</taxon>
        <taxon>Micrococcales</taxon>
        <taxon>Micrococcaceae</taxon>
        <taxon>Arthrobacter</taxon>
    </lineage>
</organism>
<gene>
    <name evidence="2" type="ORF">E2F48_02575</name>
</gene>
<dbReference type="EMBL" id="SMTK01000001">
    <property type="protein sequence ID" value="TDK28006.1"/>
    <property type="molecule type" value="Genomic_DNA"/>
</dbReference>